<comment type="similarity">
    <text evidence="9">Belongs to the argininosuccinate synthase family. Type 1 subfamily.</text>
</comment>
<dbReference type="GO" id="GO:0000053">
    <property type="term" value="P:argininosuccinate metabolic process"/>
    <property type="evidence" value="ECO:0007669"/>
    <property type="project" value="TreeGrafter"/>
</dbReference>
<dbReference type="Gene3D" id="1.20.5.470">
    <property type="entry name" value="Single helix bin"/>
    <property type="match status" value="1"/>
</dbReference>
<evidence type="ECO:0000256" key="1">
    <source>
        <dbReference type="ARBA" id="ARBA00004967"/>
    </source>
</evidence>
<dbReference type="SUPFAM" id="SSF69864">
    <property type="entry name" value="Argininosuccinate synthetase, C-terminal domain"/>
    <property type="match status" value="1"/>
</dbReference>
<keyword evidence="6 9" id="KW-0028">Amino-acid biosynthesis</keyword>
<feature type="binding site" evidence="9">
    <location>
        <position position="92"/>
    </location>
    <ligand>
        <name>L-citrulline</name>
        <dbReference type="ChEBI" id="CHEBI:57743"/>
    </ligand>
</feature>
<organism evidence="12 13">
    <name type="scientific">Hornefia butyriciproducens</name>
    <dbReference type="NCBI Taxonomy" id="2652293"/>
    <lineage>
        <taxon>Bacteria</taxon>
        <taxon>Bacillati</taxon>
        <taxon>Bacillota</taxon>
        <taxon>Clostridia</taxon>
        <taxon>Peptostreptococcales</taxon>
        <taxon>Anaerovoracaceae</taxon>
        <taxon>Hornefia</taxon>
    </lineage>
</organism>
<feature type="binding site" evidence="9">
    <location>
        <position position="127"/>
    </location>
    <ligand>
        <name>L-citrulline</name>
        <dbReference type="ChEBI" id="CHEBI:57743"/>
    </ligand>
</feature>
<keyword evidence="4 9" id="KW-0055">Arginine biosynthesis</keyword>
<feature type="binding site" evidence="9">
    <location>
        <position position="123"/>
    </location>
    <ligand>
        <name>L-citrulline</name>
        <dbReference type="ChEBI" id="CHEBI:57743"/>
    </ligand>
</feature>
<evidence type="ECO:0000256" key="2">
    <source>
        <dbReference type="ARBA" id="ARBA00011881"/>
    </source>
</evidence>
<dbReference type="Gene3D" id="3.90.1260.10">
    <property type="entry name" value="Argininosuccinate synthetase, chain A, domain 2"/>
    <property type="match status" value="1"/>
</dbReference>
<feature type="binding site" evidence="9">
    <location>
        <position position="124"/>
    </location>
    <ligand>
        <name>L-aspartate</name>
        <dbReference type="ChEBI" id="CHEBI:29991"/>
    </ligand>
</feature>
<dbReference type="GO" id="GO:0004055">
    <property type="term" value="F:argininosuccinate synthase activity"/>
    <property type="evidence" value="ECO:0007669"/>
    <property type="project" value="UniProtKB-UniRule"/>
</dbReference>
<dbReference type="NCBIfam" id="NF001770">
    <property type="entry name" value="PRK00509.1"/>
    <property type="match status" value="1"/>
</dbReference>
<evidence type="ECO:0000313" key="13">
    <source>
        <dbReference type="Proteomes" id="UP000474676"/>
    </source>
</evidence>
<feature type="domain" description="Arginosuccinate synthase C-terminal" evidence="11">
    <location>
        <begin position="175"/>
        <end position="392"/>
    </location>
</feature>
<dbReference type="UniPathway" id="UPA00068">
    <property type="reaction ID" value="UER00113"/>
</dbReference>
<dbReference type="InterPro" id="IPR024074">
    <property type="entry name" value="AS_cat/multimer_dom_body"/>
</dbReference>
<evidence type="ECO:0000313" key="12">
    <source>
        <dbReference type="EMBL" id="MST52348.1"/>
    </source>
</evidence>
<dbReference type="PROSITE" id="PS00565">
    <property type="entry name" value="ARGININOSUCCIN_SYN_2"/>
    <property type="match status" value="1"/>
</dbReference>
<dbReference type="Pfam" id="PF20979">
    <property type="entry name" value="Arginosuc_syn_C"/>
    <property type="match status" value="1"/>
</dbReference>
<feature type="binding site" evidence="9">
    <location>
        <position position="119"/>
    </location>
    <ligand>
        <name>L-aspartate</name>
        <dbReference type="ChEBI" id="CHEBI:29991"/>
    </ligand>
</feature>
<dbReference type="Proteomes" id="UP000474676">
    <property type="component" value="Unassembled WGS sequence"/>
</dbReference>
<dbReference type="GO" id="GO:0006526">
    <property type="term" value="P:L-arginine biosynthetic process"/>
    <property type="evidence" value="ECO:0007669"/>
    <property type="project" value="UniProtKB-UniRule"/>
</dbReference>
<gene>
    <name evidence="9" type="primary">argG</name>
    <name evidence="12" type="ORF">FYJ64_08510</name>
</gene>
<dbReference type="PANTHER" id="PTHR11587:SF2">
    <property type="entry name" value="ARGININOSUCCINATE SYNTHASE"/>
    <property type="match status" value="1"/>
</dbReference>
<comment type="caution">
    <text evidence="12">The sequence shown here is derived from an EMBL/GenBank/DDBJ whole genome shotgun (WGS) entry which is preliminary data.</text>
</comment>
<protein>
    <recommendedName>
        <fullName evidence="3 9">Argininosuccinate synthase</fullName>
        <ecNumber evidence="3 9">6.3.4.5</ecNumber>
    </recommendedName>
    <alternativeName>
        <fullName evidence="9">Citrulline--aspartate ligase</fullName>
    </alternativeName>
</protein>
<dbReference type="PROSITE" id="PS00564">
    <property type="entry name" value="ARGININOSUCCIN_SYN_1"/>
    <property type="match status" value="1"/>
</dbReference>
<dbReference type="FunFam" id="3.90.1260.10:FF:000007">
    <property type="entry name" value="Argininosuccinate synthase"/>
    <property type="match status" value="1"/>
</dbReference>
<dbReference type="HAMAP" id="MF_00005">
    <property type="entry name" value="Arg_succ_synth_type1"/>
    <property type="match status" value="1"/>
</dbReference>
<feature type="binding site" evidence="9">
    <location>
        <position position="185"/>
    </location>
    <ligand>
        <name>L-citrulline</name>
        <dbReference type="ChEBI" id="CHEBI:57743"/>
    </ligand>
</feature>
<accession>A0A6L5Y780</accession>
<feature type="binding site" evidence="9">
    <location>
        <position position="176"/>
    </location>
    <ligand>
        <name>L-citrulline</name>
        <dbReference type="ChEBI" id="CHEBI:57743"/>
    </ligand>
</feature>
<dbReference type="Gene3D" id="3.40.50.620">
    <property type="entry name" value="HUPs"/>
    <property type="match status" value="1"/>
</dbReference>
<dbReference type="InterPro" id="IPR048268">
    <property type="entry name" value="Arginosuc_syn_C"/>
</dbReference>
<dbReference type="EMBL" id="VUMZ01000008">
    <property type="protein sequence ID" value="MST52348.1"/>
    <property type="molecule type" value="Genomic_DNA"/>
</dbReference>
<keyword evidence="8 9" id="KW-0067">ATP-binding</keyword>
<dbReference type="AlphaFoldDB" id="A0A6L5Y780"/>
<evidence type="ECO:0000256" key="9">
    <source>
        <dbReference type="HAMAP-Rule" id="MF_00005"/>
    </source>
</evidence>
<keyword evidence="5 9" id="KW-0436">Ligase</keyword>
<dbReference type="CDD" id="cd01999">
    <property type="entry name" value="ASS"/>
    <property type="match status" value="1"/>
</dbReference>
<proteinExistence type="inferred from homology"/>
<evidence type="ECO:0000259" key="11">
    <source>
        <dbReference type="Pfam" id="PF20979"/>
    </source>
</evidence>
<keyword evidence="7 9" id="KW-0547">Nucleotide-binding</keyword>
<feature type="binding site" evidence="9">
    <location>
        <position position="273"/>
    </location>
    <ligand>
        <name>L-citrulline</name>
        <dbReference type="ChEBI" id="CHEBI:57743"/>
    </ligand>
</feature>
<evidence type="ECO:0000256" key="6">
    <source>
        <dbReference type="ARBA" id="ARBA00022605"/>
    </source>
</evidence>
<comment type="catalytic activity">
    <reaction evidence="9">
        <text>L-citrulline + L-aspartate + ATP = 2-(N(omega)-L-arginino)succinate + AMP + diphosphate + H(+)</text>
        <dbReference type="Rhea" id="RHEA:10932"/>
        <dbReference type="ChEBI" id="CHEBI:15378"/>
        <dbReference type="ChEBI" id="CHEBI:29991"/>
        <dbReference type="ChEBI" id="CHEBI:30616"/>
        <dbReference type="ChEBI" id="CHEBI:33019"/>
        <dbReference type="ChEBI" id="CHEBI:57472"/>
        <dbReference type="ChEBI" id="CHEBI:57743"/>
        <dbReference type="ChEBI" id="CHEBI:456215"/>
        <dbReference type="EC" id="6.3.4.5"/>
    </reaction>
</comment>
<comment type="subcellular location">
    <subcellularLocation>
        <location evidence="9">Cytoplasm</location>
    </subcellularLocation>
</comment>
<dbReference type="GO" id="GO:0000050">
    <property type="term" value="P:urea cycle"/>
    <property type="evidence" value="ECO:0007669"/>
    <property type="project" value="TreeGrafter"/>
</dbReference>
<dbReference type="InterPro" id="IPR023434">
    <property type="entry name" value="Arginosuc_synth_type_1_subfam"/>
</dbReference>
<dbReference type="Pfam" id="PF00764">
    <property type="entry name" value="Arginosuc_synth"/>
    <property type="match status" value="1"/>
</dbReference>
<feature type="binding site" evidence="9">
    <location>
        <position position="87"/>
    </location>
    <ligand>
        <name>L-citrulline</name>
        <dbReference type="ChEBI" id="CHEBI:57743"/>
    </ligand>
</feature>
<evidence type="ECO:0000256" key="8">
    <source>
        <dbReference type="ARBA" id="ARBA00022840"/>
    </source>
</evidence>
<keyword evidence="13" id="KW-1185">Reference proteome</keyword>
<evidence type="ECO:0000256" key="4">
    <source>
        <dbReference type="ARBA" id="ARBA00022571"/>
    </source>
</evidence>
<feature type="domain" description="Arginosuccinate synthase-like N-terminal" evidence="10">
    <location>
        <begin position="5"/>
        <end position="166"/>
    </location>
</feature>
<reference evidence="12 13" key="1">
    <citation type="submission" date="2019-08" db="EMBL/GenBank/DDBJ databases">
        <title>In-depth cultivation of the pig gut microbiome towards novel bacterial diversity and tailored functional studies.</title>
        <authorList>
            <person name="Wylensek D."/>
            <person name="Hitch T.C.A."/>
            <person name="Clavel T."/>
        </authorList>
    </citation>
    <scope>NUCLEOTIDE SEQUENCE [LARGE SCALE GENOMIC DNA]</scope>
    <source>
        <strain evidence="12 13">WCA-MUC-591-APC-3H</strain>
    </source>
</reference>
<comment type="subunit">
    <text evidence="2 9">Homotetramer.</text>
</comment>
<dbReference type="GO" id="GO:0005524">
    <property type="term" value="F:ATP binding"/>
    <property type="evidence" value="ECO:0007669"/>
    <property type="project" value="UniProtKB-UniRule"/>
</dbReference>
<dbReference type="InterPro" id="IPR018223">
    <property type="entry name" value="Arginosuc_synth_CS"/>
</dbReference>
<dbReference type="GO" id="GO:0005737">
    <property type="term" value="C:cytoplasm"/>
    <property type="evidence" value="ECO:0007669"/>
    <property type="project" value="UniProtKB-SubCell"/>
</dbReference>
<comment type="pathway">
    <text evidence="1 9">Amino-acid biosynthesis; L-arginine biosynthesis; L-arginine from L-ornithine and carbamoyl phosphate: step 2/3.</text>
</comment>
<dbReference type="InterPro" id="IPR014729">
    <property type="entry name" value="Rossmann-like_a/b/a_fold"/>
</dbReference>
<dbReference type="PANTHER" id="PTHR11587">
    <property type="entry name" value="ARGININOSUCCINATE SYNTHASE"/>
    <property type="match status" value="1"/>
</dbReference>
<dbReference type="InterPro" id="IPR048267">
    <property type="entry name" value="Arginosuc_syn_N"/>
</dbReference>
<sequence length="423" mass="47489">MSKEKVVLAYSGGLDTSVILKWLIKEFDYEVIAACCNAGQGEDFDAIEKKAIATGASKAVTIDIREEFITDYIYPTLKAGAIYEGDYLLGTSMARPLMAQKLVELAVEEGAFIICHGCTGKGNDQVRFETAIKAINPAMQIIAPWRTWDFQSREDLIEYAHQNNIPIEQTTEKIYSRDENIWHISHEGGELENPWNEHKKGIHVLSCEPEDAPDEPEYVTISFEKGEPVAIDGEKLGPIELLTKLNEMGSRNAVGTIDIIENRLVGMKSRGVYETPGGTILYQAHRDLEKLILDRDTMAYKAIVAQKFAELCYDGLWFTPLREAISAFVDKTQELMTGDVKMKLYKGTAWPVASRSPYSLYNEEFATFSADEVYDQSDAEGFINLWSLPLKIRAIQKQNLEGVPEAQKAKFDKKVIKGGDFKQ</sequence>
<dbReference type="EC" id="6.3.4.5" evidence="3 9"/>
<feature type="binding site" evidence="9">
    <location>
        <begin position="9"/>
        <end position="17"/>
    </location>
    <ligand>
        <name>ATP</name>
        <dbReference type="ChEBI" id="CHEBI:30616"/>
    </ligand>
</feature>
<feature type="binding site" evidence="9">
    <location>
        <position position="117"/>
    </location>
    <ligand>
        <name>ATP</name>
        <dbReference type="ChEBI" id="CHEBI:30616"/>
    </ligand>
</feature>
<feature type="binding site" evidence="9">
    <location>
        <position position="123"/>
    </location>
    <ligand>
        <name>L-aspartate</name>
        <dbReference type="ChEBI" id="CHEBI:29991"/>
    </ligand>
</feature>
<feature type="binding site" evidence="9">
    <location>
        <position position="261"/>
    </location>
    <ligand>
        <name>L-citrulline</name>
        <dbReference type="ChEBI" id="CHEBI:57743"/>
    </ligand>
</feature>
<dbReference type="FunFam" id="3.40.50.620:FF:000019">
    <property type="entry name" value="Argininosuccinate synthase"/>
    <property type="match status" value="1"/>
</dbReference>
<name>A0A6L5Y780_9FIRM</name>
<evidence type="ECO:0000256" key="5">
    <source>
        <dbReference type="ARBA" id="ARBA00022598"/>
    </source>
</evidence>
<dbReference type="NCBIfam" id="TIGR00032">
    <property type="entry name" value="argG"/>
    <property type="match status" value="1"/>
</dbReference>
<evidence type="ECO:0000256" key="3">
    <source>
        <dbReference type="ARBA" id="ARBA00012286"/>
    </source>
</evidence>
<dbReference type="InterPro" id="IPR001518">
    <property type="entry name" value="Arginosuc_synth"/>
</dbReference>
<evidence type="ECO:0000256" key="7">
    <source>
        <dbReference type="ARBA" id="ARBA00022741"/>
    </source>
</evidence>
<keyword evidence="9" id="KW-0963">Cytoplasm</keyword>
<evidence type="ECO:0000259" key="10">
    <source>
        <dbReference type="Pfam" id="PF00764"/>
    </source>
</evidence>
<comment type="caution">
    <text evidence="9">Lacks conserved residue(s) required for the propagation of feature annotation.</text>
</comment>
<dbReference type="SUPFAM" id="SSF52402">
    <property type="entry name" value="Adenine nucleotide alpha hydrolases-like"/>
    <property type="match status" value="1"/>
</dbReference>